<organism evidence="2 3">
    <name type="scientific">Emticicia oligotrophica (strain DSM 17448 / CIP 109782 / MTCC 6937 / GPTSA100-15)</name>
    <dbReference type="NCBI Taxonomy" id="929562"/>
    <lineage>
        <taxon>Bacteria</taxon>
        <taxon>Pseudomonadati</taxon>
        <taxon>Bacteroidota</taxon>
        <taxon>Cytophagia</taxon>
        <taxon>Cytophagales</taxon>
        <taxon>Leadbetterellaceae</taxon>
        <taxon>Emticicia</taxon>
    </lineage>
</organism>
<keyword evidence="1" id="KW-0732">Signal</keyword>
<dbReference type="NCBIfam" id="NF045639">
    <property type="entry name" value="GCX_COOH"/>
    <property type="match status" value="1"/>
</dbReference>
<evidence type="ECO:0000256" key="1">
    <source>
        <dbReference type="SAM" id="SignalP"/>
    </source>
</evidence>
<accession>A0ABM5N464</accession>
<evidence type="ECO:0000313" key="3">
    <source>
        <dbReference type="Proteomes" id="UP000002875"/>
    </source>
</evidence>
<proteinExistence type="predicted"/>
<keyword evidence="2" id="KW-0167">Capsid protein</keyword>
<sequence>MFKLWLASIYLLLSQICLAQFTNSNLPIVVIETNGATIVDDDKVKVNFKIIYHQGGGTNFLSDSIFHYNGFAGIEYRGSSSLLYPKKSYSIALKDSSNSDLDFPVFGLPKGTDWALIANYDDPTHIKNAYIYDLWAKTGKYSPRFKHVEVVIDGEYMGLFTFTERIKRGSDRINIKKLEAADTTSSKITGGYIIEATREPEPLTSNYAWQSNYASSPPSEFRMYFDCIYPKQPVPQQFNYIQTYIREFEDALNSSNFRDSTLGFRKYVDENSFVENFVIQEYSLHLDVFARSQYFYKDRNQKLVASPLWDTSSGLFENYTSDWRFNCQSCDPRFFWAERMIQDCTFKNKVIDKYKTFRKTFLSIEKSLIFIDSLSSSIQEAAIRDREKWFPSTNHIFLEEIQKLKNFVGKRINWIDENIHNISGDGRILAGQQTAQANQLVGLISTCSSSLVTWKFENADGTSGSFSSTSISEVLTTQTVTYTAICQEACPQYTNTKTIIVENNCPESLNFSTHVVNPPIQNFKTANNITSNSILNQASKISYLAGKSIELLAGFESSKNTVFTAKIRDCQ</sequence>
<dbReference type="EMBL" id="CP002961">
    <property type="protein sequence ID" value="AFK04249.1"/>
    <property type="molecule type" value="Genomic_DNA"/>
</dbReference>
<feature type="signal peptide" evidence="1">
    <location>
        <begin position="1"/>
        <end position="19"/>
    </location>
</feature>
<dbReference type="Pfam" id="PF08757">
    <property type="entry name" value="CotH"/>
    <property type="match status" value="1"/>
</dbReference>
<keyword evidence="2" id="KW-0946">Virion</keyword>
<dbReference type="InterPro" id="IPR055015">
    <property type="entry name" value="GCX_COOH"/>
</dbReference>
<gene>
    <name evidence="2" type="ordered locus">Emtol_3116</name>
</gene>
<reference evidence="2 3" key="1">
    <citation type="submission" date="2011-07" db="EMBL/GenBank/DDBJ databases">
        <title>The complete genome of chromosome of Emticicia oligotrophica DSM 17448.</title>
        <authorList>
            <consortium name="US DOE Joint Genome Institute (JGI-PGF)"/>
            <person name="Lucas S."/>
            <person name="Han J."/>
            <person name="Lapidus A."/>
            <person name="Bruce D."/>
            <person name="Goodwin L."/>
            <person name="Pitluck S."/>
            <person name="Peters L."/>
            <person name="Kyrpides N."/>
            <person name="Mavromatis K."/>
            <person name="Ivanova N."/>
            <person name="Ovchinnikova G."/>
            <person name="Teshima H."/>
            <person name="Detter J.C."/>
            <person name="Tapia R."/>
            <person name="Han C."/>
            <person name="Land M."/>
            <person name="Hauser L."/>
            <person name="Markowitz V."/>
            <person name="Cheng J.-F."/>
            <person name="Hugenholtz P."/>
            <person name="Woyke T."/>
            <person name="Wu D."/>
            <person name="Tindall B."/>
            <person name="Pomrenke H."/>
            <person name="Brambilla E."/>
            <person name="Klenk H.-P."/>
            <person name="Eisen J.A."/>
        </authorList>
    </citation>
    <scope>NUCLEOTIDE SEQUENCE [LARGE SCALE GENOMIC DNA]</scope>
    <source>
        <strain evidence="2 3">DSM 17448</strain>
    </source>
</reference>
<name>A0ABM5N464_EMTOG</name>
<keyword evidence="3" id="KW-1185">Reference proteome</keyword>
<feature type="chain" id="PRO_5045310384" evidence="1">
    <location>
        <begin position="20"/>
        <end position="571"/>
    </location>
</feature>
<protein>
    <submittedName>
        <fullName evidence="2">Spore coat protein CotH</fullName>
    </submittedName>
</protein>
<dbReference type="Proteomes" id="UP000002875">
    <property type="component" value="Chromosome"/>
</dbReference>
<evidence type="ECO:0000313" key="2">
    <source>
        <dbReference type="EMBL" id="AFK04249.1"/>
    </source>
</evidence>
<dbReference type="InterPro" id="IPR014867">
    <property type="entry name" value="Spore_coat_CotH_CotH2/3/7"/>
</dbReference>